<dbReference type="KEGG" id="paun:MJA45_23240"/>
<evidence type="ECO:0000313" key="4">
    <source>
        <dbReference type="Proteomes" id="UP001305702"/>
    </source>
</evidence>
<dbReference type="Gene3D" id="2.40.50.140">
    <property type="entry name" value="Nucleic acid-binding proteins"/>
    <property type="match status" value="1"/>
</dbReference>
<evidence type="ECO:0000259" key="2">
    <source>
        <dbReference type="Pfam" id="PF25842"/>
    </source>
</evidence>
<dbReference type="Proteomes" id="UP001305702">
    <property type="component" value="Chromosome"/>
</dbReference>
<feature type="transmembrane region" description="Helical" evidence="1">
    <location>
        <begin position="70"/>
        <end position="92"/>
    </location>
</feature>
<evidence type="ECO:0000256" key="1">
    <source>
        <dbReference type="SAM" id="Phobius"/>
    </source>
</evidence>
<reference evidence="3 4" key="1">
    <citation type="submission" date="2022-02" db="EMBL/GenBank/DDBJ databases">
        <title>Paenibacillus sp. MBLB1776 Whole Genome Shotgun Sequencing.</title>
        <authorList>
            <person name="Hwang C.Y."/>
            <person name="Cho E.-S."/>
            <person name="Seo M.-J."/>
        </authorList>
    </citation>
    <scope>NUCLEOTIDE SEQUENCE [LARGE SCALE GENOMIC DNA]</scope>
    <source>
        <strain evidence="3 4">MBLB1776</strain>
    </source>
</reference>
<organism evidence="3 4">
    <name type="scientific">Paenibacillus aurantius</name>
    <dbReference type="NCBI Taxonomy" id="2918900"/>
    <lineage>
        <taxon>Bacteria</taxon>
        <taxon>Bacillati</taxon>
        <taxon>Bacillota</taxon>
        <taxon>Bacilli</taxon>
        <taxon>Bacillales</taxon>
        <taxon>Paenibacillaceae</taxon>
        <taxon>Paenibacillus</taxon>
    </lineage>
</organism>
<accession>A0AA96LCE3</accession>
<dbReference type="InterPro" id="IPR058653">
    <property type="entry name" value="NfeD2_TM"/>
</dbReference>
<dbReference type="InterPro" id="IPR012340">
    <property type="entry name" value="NA-bd_OB-fold"/>
</dbReference>
<dbReference type="AlphaFoldDB" id="A0AA96LCE3"/>
<keyword evidence="4" id="KW-1185">Reference proteome</keyword>
<keyword evidence="1" id="KW-0812">Transmembrane</keyword>
<dbReference type="Pfam" id="PF25842">
    <property type="entry name" value="NfeD_TM"/>
    <property type="match status" value="1"/>
</dbReference>
<keyword evidence="1" id="KW-1133">Transmembrane helix</keyword>
<dbReference type="EMBL" id="CP130318">
    <property type="protein sequence ID" value="WNQ10503.1"/>
    <property type="molecule type" value="Genomic_DNA"/>
</dbReference>
<name>A0AA96LCE3_9BACL</name>
<proteinExistence type="predicted"/>
<feature type="domain" description="Membrane protein NfeD2 N-terminal transmembrane" evidence="2">
    <location>
        <begin position="2"/>
        <end position="99"/>
    </location>
</feature>
<gene>
    <name evidence="3" type="ORF">MJA45_23240</name>
</gene>
<dbReference type="RefSeq" id="WP_315604277.1">
    <property type="nucleotide sequence ID" value="NZ_CP130318.1"/>
</dbReference>
<sequence length="174" mass="18400">MVEIYWGCLVLGVLFALVTVLLGDLVSQALDGMLDFLSADYLKPVTVAGGITAFGGAGILLEHYSGLGSVINLLLALVCAFLLAVAVHYLYVRPMRNSETSSGYSEQSLCGRIGEVLVPIPGTGYGEVLLKIGAANTNRTAGSFDKEDIQAGARVVVVQVRDGAVYVSRFENNL</sequence>
<protein>
    <submittedName>
        <fullName evidence="3">NfeD family protein</fullName>
    </submittedName>
</protein>
<evidence type="ECO:0000313" key="3">
    <source>
        <dbReference type="EMBL" id="WNQ10503.1"/>
    </source>
</evidence>
<keyword evidence="1" id="KW-0472">Membrane</keyword>